<feature type="region of interest" description="Disordered" evidence="5">
    <location>
        <begin position="264"/>
        <end position="285"/>
    </location>
</feature>
<dbReference type="CDD" id="cd01061">
    <property type="entry name" value="RNase_T2_euk"/>
    <property type="match status" value="1"/>
</dbReference>
<evidence type="ECO:0000256" key="5">
    <source>
        <dbReference type="SAM" id="MobiDB-lite"/>
    </source>
</evidence>
<feature type="signal peptide" evidence="6">
    <location>
        <begin position="1"/>
        <end position="21"/>
    </location>
</feature>
<keyword evidence="8" id="KW-1185">Reference proteome</keyword>
<gene>
    <name evidence="7" type="ORF">Clacol_004499</name>
</gene>
<evidence type="ECO:0000313" key="7">
    <source>
        <dbReference type="EMBL" id="GJJ10273.1"/>
    </source>
</evidence>
<dbReference type="Pfam" id="PF00445">
    <property type="entry name" value="Ribonuclease_T2"/>
    <property type="match status" value="1"/>
</dbReference>
<evidence type="ECO:0000256" key="6">
    <source>
        <dbReference type="SAM" id="SignalP"/>
    </source>
</evidence>
<evidence type="ECO:0000256" key="3">
    <source>
        <dbReference type="PIRSR" id="PIRSR633697-1"/>
    </source>
</evidence>
<dbReference type="PROSITE" id="PS00530">
    <property type="entry name" value="RNASE_T2_1"/>
    <property type="match status" value="1"/>
</dbReference>
<name>A0AAV5AC97_9AGAM</name>
<comment type="caution">
    <text evidence="7">The sequence shown here is derived from an EMBL/GenBank/DDBJ whole genome shotgun (WGS) entry which is preliminary data.</text>
</comment>
<dbReference type="GO" id="GO:0006401">
    <property type="term" value="P:RNA catabolic process"/>
    <property type="evidence" value="ECO:0007669"/>
    <property type="project" value="TreeGrafter"/>
</dbReference>
<evidence type="ECO:0000256" key="2">
    <source>
        <dbReference type="ARBA" id="ARBA00023157"/>
    </source>
</evidence>
<dbReference type="SUPFAM" id="SSF55895">
    <property type="entry name" value="Ribonuclease Rh-like"/>
    <property type="match status" value="1"/>
</dbReference>
<dbReference type="PANTHER" id="PTHR11240:SF22">
    <property type="entry name" value="RIBONUCLEASE T2"/>
    <property type="match status" value="1"/>
</dbReference>
<feature type="active site" evidence="3">
    <location>
        <position position="156"/>
    </location>
</feature>
<dbReference type="InterPro" id="IPR018188">
    <property type="entry name" value="RNase_T2_His_AS_1"/>
</dbReference>
<comment type="similarity">
    <text evidence="1 4">Belongs to the RNase T2 family.</text>
</comment>
<dbReference type="Proteomes" id="UP001050691">
    <property type="component" value="Unassembled WGS sequence"/>
</dbReference>
<dbReference type="InterPro" id="IPR036430">
    <property type="entry name" value="RNase_T2-like_sf"/>
</dbReference>
<dbReference type="GO" id="GO:0033897">
    <property type="term" value="F:ribonuclease T2 activity"/>
    <property type="evidence" value="ECO:0007669"/>
    <property type="project" value="InterPro"/>
</dbReference>
<evidence type="ECO:0000256" key="1">
    <source>
        <dbReference type="ARBA" id="ARBA00007469"/>
    </source>
</evidence>
<evidence type="ECO:0000256" key="4">
    <source>
        <dbReference type="RuleBase" id="RU004328"/>
    </source>
</evidence>
<accession>A0AAV5AC97</accession>
<dbReference type="Gene3D" id="3.90.730.10">
    <property type="entry name" value="Ribonuclease T2-like"/>
    <property type="match status" value="1"/>
</dbReference>
<dbReference type="GO" id="GO:0003723">
    <property type="term" value="F:RNA binding"/>
    <property type="evidence" value="ECO:0007669"/>
    <property type="project" value="InterPro"/>
</dbReference>
<dbReference type="EMBL" id="BPWL01000005">
    <property type="protein sequence ID" value="GJJ10273.1"/>
    <property type="molecule type" value="Genomic_DNA"/>
</dbReference>
<dbReference type="InterPro" id="IPR001568">
    <property type="entry name" value="RNase_T2-like"/>
</dbReference>
<organism evidence="7 8">
    <name type="scientific">Clathrus columnatus</name>
    <dbReference type="NCBI Taxonomy" id="1419009"/>
    <lineage>
        <taxon>Eukaryota</taxon>
        <taxon>Fungi</taxon>
        <taxon>Dikarya</taxon>
        <taxon>Basidiomycota</taxon>
        <taxon>Agaricomycotina</taxon>
        <taxon>Agaricomycetes</taxon>
        <taxon>Phallomycetidae</taxon>
        <taxon>Phallales</taxon>
        <taxon>Clathraceae</taxon>
        <taxon>Clathrus</taxon>
    </lineage>
</organism>
<dbReference type="PANTHER" id="PTHR11240">
    <property type="entry name" value="RIBONUCLEASE T2"/>
    <property type="match status" value="1"/>
</dbReference>
<dbReference type="AlphaFoldDB" id="A0AAV5AC97"/>
<sequence>MFYRNILLSAALALGVVKSATLPGLLPRASSSGCSTTGAVSCHNTTVQKNLCCFEAQFWDTSGPGTALPQTWTIHGLWPDNCDGSLQENCDPSRDYTDITSILQNQEQTDLLNFMNKVWVDINGQNEALWEVSVKQFFKDASIYEPFRVQHEWATHGTCFSTLVPSCLTAGSPPGTDAVDFFLTVRRLYESLPTYQWLAQGGITPSSSATFTLSQITDVLQQGVIPALDCNGSALNQISWYFNVQGSVIDGNFIMIDAPSQGSCASSGLTYPPKPSSSGGGGDGD</sequence>
<keyword evidence="2" id="KW-1015">Disulfide bond</keyword>
<keyword evidence="6" id="KW-0732">Signal</keyword>
<reference evidence="7" key="1">
    <citation type="submission" date="2021-10" db="EMBL/GenBank/DDBJ databases">
        <title>De novo Genome Assembly of Clathrus columnatus (Basidiomycota, Fungi) Using Illumina and Nanopore Sequence Data.</title>
        <authorList>
            <person name="Ogiso-Tanaka E."/>
            <person name="Itagaki H."/>
            <person name="Hosoya T."/>
            <person name="Hosaka K."/>
        </authorList>
    </citation>
    <scope>NUCLEOTIDE SEQUENCE</scope>
    <source>
        <strain evidence="7">MO-923</strain>
    </source>
</reference>
<evidence type="ECO:0000313" key="8">
    <source>
        <dbReference type="Proteomes" id="UP001050691"/>
    </source>
</evidence>
<proteinExistence type="inferred from homology"/>
<dbReference type="InterPro" id="IPR033697">
    <property type="entry name" value="Ribonuclease_T2_eukaryotic"/>
</dbReference>
<feature type="active site" evidence="3">
    <location>
        <position position="75"/>
    </location>
</feature>
<feature type="chain" id="PRO_5043775154" evidence="6">
    <location>
        <begin position="22"/>
        <end position="285"/>
    </location>
</feature>
<protein>
    <submittedName>
        <fullName evidence="7">Uncharacterized protein</fullName>
    </submittedName>
</protein>
<dbReference type="GO" id="GO:0005576">
    <property type="term" value="C:extracellular region"/>
    <property type="evidence" value="ECO:0007669"/>
    <property type="project" value="TreeGrafter"/>
</dbReference>
<feature type="active site" evidence="3">
    <location>
        <position position="152"/>
    </location>
</feature>